<dbReference type="AlphaFoldDB" id="A0A7Y9LCA0"/>
<feature type="domain" description="HTH tetR-type" evidence="5">
    <location>
        <begin position="13"/>
        <end position="73"/>
    </location>
</feature>
<dbReference type="SUPFAM" id="SSF46689">
    <property type="entry name" value="Homeodomain-like"/>
    <property type="match status" value="1"/>
</dbReference>
<dbReference type="InterPro" id="IPR009057">
    <property type="entry name" value="Homeodomain-like_sf"/>
</dbReference>
<dbReference type="Proteomes" id="UP000569914">
    <property type="component" value="Unassembled WGS sequence"/>
</dbReference>
<dbReference type="Gene3D" id="1.10.357.10">
    <property type="entry name" value="Tetracycline Repressor, domain 2"/>
    <property type="match status" value="1"/>
</dbReference>
<evidence type="ECO:0000256" key="3">
    <source>
        <dbReference type="ARBA" id="ARBA00023163"/>
    </source>
</evidence>
<gene>
    <name evidence="6" type="ORF">BKA15_002967</name>
</gene>
<name>A0A7Y9LCA0_9ACTN</name>
<dbReference type="InterPro" id="IPR011075">
    <property type="entry name" value="TetR_C"/>
</dbReference>
<dbReference type="RefSeq" id="WP_179751929.1">
    <property type="nucleotide sequence ID" value="NZ_JACCBU010000001.1"/>
</dbReference>
<keyword evidence="7" id="KW-1185">Reference proteome</keyword>
<evidence type="ECO:0000313" key="6">
    <source>
        <dbReference type="EMBL" id="NYE71638.1"/>
    </source>
</evidence>
<sequence>MSDHRTEPRRRGDQLLAAIYDAVLAELTQHGYAAVTMETVAQRARTGKASLYRRWPTRVEMIMDTIYSRLPADDSMIDTGTLRSDLIMLFERFAGELNGPVGVALRGLWAESLDDPEQHARVRGYSRHGGLRLLRSIVERAAARGEIDPAVITDQRLEAGPAILRYRLLLDGRPLDVAGLVDEVVLPLLAGPTVPTGRPVSGSPARP</sequence>
<dbReference type="PROSITE" id="PS50977">
    <property type="entry name" value="HTH_TETR_2"/>
    <property type="match status" value="1"/>
</dbReference>
<keyword evidence="2 4" id="KW-0238">DNA-binding</keyword>
<feature type="DNA-binding region" description="H-T-H motif" evidence="4">
    <location>
        <begin position="36"/>
        <end position="55"/>
    </location>
</feature>
<dbReference type="GO" id="GO:0003700">
    <property type="term" value="F:DNA-binding transcription factor activity"/>
    <property type="evidence" value="ECO:0007669"/>
    <property type="project" value="TreeGrafter"/>
</dbReference>
<keyword evidence="1" id="KW-0805">Transcription regulation</keyword>
<dbReference type="InterPro" id="IPR036271">
    <property type="entry name" value="Tet_transcr_reg_TetR-rel_C_sf"/>
</dbReference>
<reference evidence="6 7" key="1">
    <citation type="submission" date="2020-07" db="EMBL/GenBank/DDBJ databases">
        <title>Sequencing the genomes of 1000 actinobacteria strains.</title>
        <authorList>
            <person name="Klenk H.-P."/>
        </authorList>
    </citation>
    <scope>NUCLEOTIDE SEQUENCE [LARGE SCALE GENOMIC DNA]</scope>
    <source>
        <strain evidence="6 7">DSM 22083</strain>
    </source>
</reference>
<evidence type="ECO:0000313" key="7">
    <source>
        <dbReference type="Proteomes" id="UP000569914"/>
    </source>
</evidence>
<dbReference type="Pfam" id="PF16859">
    <property type="entry name" value="TetR_C_11"/>
    <property type="match status" value="1"/>
</dbReference>
<dbReference type="EMBL" id="JACCBU010000001">
    <property type="protein sequence ID" value="NYE71638.1"/>
    <property type="molecule type" value="Genomic_DNA"/>
</dbReference>
<dbReference type="InterPro" id="IPR050109">
    <property type="entry name" value="HTH-type_TetR-like_transc_reg"/>
</dbReference>
<proteinExistence type="predicted"/>
<evidence type="ECO:0000256" key="4">
    <source>
        <dbReference type="PROSITE-ProRule" id="PRU00335"/>
    </source>
</evidence>
<dbReference type="PANTHER" id="PTHR30055:SF148">
    <property type="entry name" value="TETR-FAMILY TRANSCRIPTIONAL REGULATOR"/>
    <property type="match status" value="1"/>
</dbReference>
<keyword evidence="3" id="KW-0804">Transcription</keyword>
<evidence type="ECO:0000259" key="5">
    <source>
        <dbReference type="PROSITE" id="PS50977"/>
    </source>
</evidence>
<evidence type="ECO:0000256" key="2">
    <source>
        <dbReference type="ARBA" id="ARBA00023125"/>
    </source>
</evidence>
<dbReference type="GO" id="GO:0000976">
    <property type="term" value="F:transcription cis-regulatory region binding"/>
    <property type="evidence" value="ECO:0007669"/>
    <property type="project" value="TreeGrafter"/>
</dbReference>
<organism evidence="6 7">
    <name type="scientific">Microlunatus parietis</name>
    <dbReference type="NCBI Taxonomy" id="682979"/>
    <lineage>
        <taxon>Bacteria</taxon>
        <taxon>Bacillati</taxon>
        <taxon>Actinomycetota</taxon>
        <taxon>Actinomycetes</taxon>
        <taxon>Propionibacteriales</taxon>
        <taxon>Propionibacteriaceae</taxon>
        <taxon>Microlunatus</taxon>
    </lineage>
</organism>
<dbReference type="InterPro" id="IPR001647">
    <property type="entry name" value="HTH_TetR"/>
</dbReference>
<dbReference type="SUPFAM" id="SSF48498">
    <property type="entry name" value="Tetracyclin repressor-like, C-terminal domain"/>
    <property type="match status" value="1"/>
</dbReference>
<comment type="caution">
    <text evidence="6">The sequence shown here is derived from an EMBL/GenBank/DDBJ whole genome shotgun (WGS) entry which is preliminary data.</text>
</comment>
<dbReference type="Pfam" id="PF00440">
    <property type="entry name" value="TetR_N"/>
    <property type="match status" value="1"/>
</dbReference>
<protein>
    <submittedName>
        <fullName evidence="6">AcrR family transcriptional regulator</fullName>
    </submittedName>
</protein>
<accession>A0A7Y9LCA0</accession>
<dbReference type="Gene3D" id="1.10.10.60">
    <property type="entry name" value="Homeodomain-like"/>
    <property type="match status" value="1"/>
</dbReference>
<evidence type="ECO:0000256" key="1">
    <source>
        <dbReference type="ARBA" id="ARBA00023015"/>
    </source>
</evidence>
<dbReference type="PANTHER" id="PTHR30055">
    <property type="entry name" value="HTH-TYPE TRANSCRIPTIONAL REGULATOR RUTR"/>
    <property type="match status" value="1"/>
</dbReference>